<reference evidence="2" key="1">
    <citation type="journal article" date="2023" name="Microbiol Resour">
        <title>Genome Sequences of Rhodoplanes serenus and Two Thermotolerant Strains, Rhodoplanes tepidamans and 'Rhodoplanes cryptolactis,' Further Refine the Genus.</title>
        <authorList>
            <person name="Rayyan A.A."/>
            <person name="Kyndt J.A."/>
        </authorList>
    </citation>
    <scope>NUCLEOTIDE SEQUENCE</scope>
    <source>
        <strain evidence="2">DSM 9987</strain>
    </source>
</reference>
<dbReference type="EMBL" id="JAQQLI010000025">
    <property type="protein sequence ID" value="MDC7787245.1"/>
    <property type="molecule type" value="Genomic_DNA"/>
</dbReference>
<feature type="region of interest" description="Disordered" evidence="1">
    <location>
        <begin position="277"/>
        <end position="299"/>
    </location>
</feature>
<evidence type="ECO:0000313" key="2">
    <source>
        <dbReference type="EMBL" id="MDC7787245.1"/>
    </source>
</evidence>
<organism evidence="2 3">
    <name type="scientific">Rhodoplanes tepidamans</name>
    <name type="common">Rhodoplanes cryptolactis</name>
    <dbReference type="NCBI Taxonomy" id="200616"/>
    <lineage>
        <taxon>Bacteria</taxon>
        <taxon>Pseudomonadati</taxon>
        <taxon>Pseudomonadota</taxon>
        <taxon>Alphaproteobacteria</taxon>
        <taxon>Hyphomicrobiales</taxon>
        <taxon>Nitrobacteraceae</taxon>
        <taxon>Rhodoplanes</taxon>
    </lineage>
</organism>
<comment type="caution">
    <text evidence="2">The sequence shown here is derived from an EMBL/GenBank/DDBJ whole genome shotgun (WGS) entry which is preliminary data.</text>
</comment>
<sequence>MSLWSRLFGRFYAAHQANAAQDPLSEGLHRWNEATRALLGNESNRQFVRDALDRLEHAGLRVSSTLNREIIAVRILRDFANFFEGDDLAVAFANKQEALAKNSFDLLVFLHLAGETDAFYAFDDFDALKADLPSFRALDDDAIETILDDHSCPIFENADIITIVNEHDPGTFLEEKIRQLESLACSDFVIQSVVETTTANRLLGEVTLDDGSSETFEIEHSKRADLTPLFNAMNDLVAHLGKGAFTVVLTGTSEDLIAVYLRPAEQFQFDQWAKQQSYSDGSSPFFRLDSRSKRSLGSS</sequence>
<name>A0ABT5JC35_RHOTP</name>
<evidence type="ECO:0000256" key="1">
    <source>
        <dbReference type="SAM" id="MobiDB-lite"/>
    </source>
</evidence>
<dbReference type="Proteomes" id="UP001165652">
    <property type="component" value="Unassembled WGS sequence"/>
</dbReference>
<keyword evidence="3" id="KW-1185">Reference proteome</keyword>
<accession>A0ABT5JC35</accession>
<proteinExistence type="predicted"/>
<evidence type="ECO:0000313" key="3">
    <source>
        <dbReference type="Proteomes" id="UP001165652"/>
    </source>
</evidence>
<reference evidence="2" key="2">
    <citation type="submission" date="2023-02" db="EMBL/GenBank/DDBJ databases">
        <authorList>
            <person name="Rayyan A."/>
            <person name="Meyer T."/>
            <person name="Kyndt J.A."/>
        </authorList>
    </citation>
    <scope>NUCLEOTIDE SEQUENCE</scope>
    <source>
        <strain evidence="2">DSM 9987</strain>
    </source>
</reference>
<dbReference type="RefSeq" id="WP_272778087.1">
    <property type="nucleotide sequence ID" value="NZ_JAQQLI010000025.1"/>
</dbReference>
<gene>
    <name evidence="2" type="ORF">PQJ73_16250</name>
</gene>
<protein>
    <submittedName>
        <fullName evidence="2">Uncharacterized protein</fullName>
    </submittedName>
</protein>